<keyword evidence="3" id="KW-1185">Reference proteome</keyword>
<name>A0A2Z6M7C6_TRISU</name>
<proteinExistence type="predicted"/>
<accession>A0A2Z6M7C6</accession>
<dbReference type="Pfam" id="PF08387">
    <property type="entry name" value="FBD"/>
    <property type="match status" value="1"/>
</dbReference>
<evidence type="ECO:0000313" key="2">
    <source>
        <dbReference type="EMBL" id="GAU27358.1"/>
    </source>
</evidence>
<sequence length="269" mass="30885">MDKSYGILLEALKKFEAKNCSWLSAHDVTIKAPLLESFLIEQNLESVTREPRSCKIKFNVSRLKEFTYCGDGISQAFILSDPSSACNAEANIILDKRGNSVQETGSCTCLLLKQFSQVRCIKFPRSEVLTLPNVAVLPKYAMLSHLELGSVSWEVLLGLLQKTPVLNALFFKEISKFKHELLNSAVVPDCFASSLKVVKFEHVYGLEHELFLAKFFMENGMVLERMSFSLVYWHWRREELIEEFKEKLYSFKKGVSFAILEFSFSHDYY</sequence>
<gene>
    <name evidence="2" type="ORF">TSUD_55110</name>
</gene>
<dbReference type="Proteomes" id="UP000242715">
    <property type="component" value="Unassembled WGS sequence"/>
</dbReference>
<dbReference type="SMART" id="SM00579">
    <property type="entry name" value="FBD"/>
    <property type="match status" value="1"/>
</dbReference>
<reference evidence="3" key="1">
    <citation type="journal article" date="2017" name="Front. Plant Sci.">
        <title>Climate Clever Clovers: New Paradigm to Reduce the Environmental Footprint of Ruminants by Breeding Low Methanogenic Forages Utilizing Haplotype Variation.</title>
        <authorList>
            <person name="Kaur P."/>
            <person name="Appels R."/>
            <person name="Bayer P.E."/>
            <person name="Keeble-Gagnere G."/>
            <person name="Wang J."/>
            <person name="Hirakawa H."/>
            <person name="Shirasawa K."/>
            <person name="Vercoe P."/>
            <person name="Stefanova K."/>
            <person name="Durmic Z."/>
            <person name="Nichols P."/>
            <person name="Revell C."/>
            <person name="Isobe S.N."/>
            <person name="Edwards D."/>
            <person name="Erskine W."/>
        </authorList>
    </citation>
    <scope>NUCLEOTIDE SEQUENCE [LARGE SCALE GENOMIC DNA]</scope>
    <source>
        <strain evidence="3">cv. Daliak</strain>
    </source>
</reference>
<dbReference type="InterPro" id="IPR050232">
    <property type="entry name" value="FBL13/AtMIF1-like"/>
</dbReference>
<dbReference type="InterPro" id="IPR006566">
    <property type="entry name" value="FBD"/>
</dbReference>
<protein>
    <recommendedName>
        <fullName evidence="1">FBD domain-containing protein</fullName>
    </recommendedName>
</protein>
<dbReference type="PANTHER" id="PTHR31900">
    <property type="entry name" value="F-BOX/RNI SUPERFAMILY PROTEIN-RELATED"/>
    <property type="match status" value="1"/>
</dbReference>
<organism evidence="2 3">
    <name type="scientific">Trifolium subterraneum</name>
    <name type="common">Subterranean clover</name>
    <dbReference type="NCBI Taxonomy" id="3900"/>
    <lineage>
        <taxon>Eukaryota</taxon>
        <taxon>Viridiplantae</taxon>
        <taxon>Streptophyta</taxon>
        <taxon>Embryophyta</taxon>
        <taxon>Tracheophyta</taxon>
        <taxon>Spermatophyta</taxon>
        <taxon>Magnoliopsida</taxon>
        <taxon>eudicotyledons</taxon>
        <taxon>Gunneridae</taxon>
        <taxon>Pentapetalae</taxon>
        <taxon>rosids</taxon>
        <taxon>fabids</taxon>
        <taxon>Fabales</taxon>
        <taxon>Fabaceae</taxon>
        <taxon>Papilionoideae</taxon>
        <taxon>50 kb inversion clade</taxon>
        <taxon>NPAAA clade</taxon>
        <taxon>Hologalegina</taxon>
        <taxon>IRL clade</taxon>
        <taxon>Trifolieae</taxon>
        <taxon>Trifolium</taxon>
    </lineage>
</organism>
<dbReference type="EMBL" id="DF973352">
    <property type="protein sequence ID" value="GAU27358.1"/>
    <property type="molecule type" value="Genomic_DNA"/>
</dbReference>
<evidence type="ECO:0000259" key="1">
    <source>
        <dbReference type="SMART" id="SM00579"/>
    </source>
</evidence>
<dbReference type="OrthoDB" id="612216at2759"/>
<dbReference type="PANTHER" id="PTHR31900:SF32">
    <property type="entry name" value="F-BOX_RNI_FBD-LIKE DOMAIN PROTEIN"/>
    <property type="match status" value="1"/>
</dbReference>
<feature type="domain" description="FBD" evidence="1">
    <location>
        <begin position="189"/>
        <end position="263"/>
    </location>
</feature>
<evidence type="ECO:0000313" key="3">
    <source>
        <dbReference type="Proteomes" id="UP000242715"/>
    </source>
</evidence>
<dbReference type="AlphaFoldDB" id="A0A2Z6M7C6"/>